<keyword evidence="4" id="KW-0472">Membrane</keyword>
<evidence type="ECO:0000256" key="1">
    <source>
        <dbReference type="ARBA" id="ARBA00023224"/>
    </source>
</evidence>
<gene>
    <name evidence="7" type="ORF">FC774_06310</name>
    <name evidence="8" type="ORF">FDB51_04865</name>
</gene>
<keyword evidence="4" id="KW-0812">Transmembrane</keyword>
<dbReference type="CDD" id="cd06225">
    <property type="entry name" value="HAMP"/>
    <property type="match status" value="1"/>
</dbReference>
<evidence type="ECO:0000313" key="9">
    <source>
        <dbReference type="Proteomes" id="UP000473681"/>
    </source>
</evidence>
<dbReference type="CDD" id="cd12913">
    <property type="entry name" value="PDC1_MCP_like"/>
    <property type="match status" value="1"/>
</dbReference>
<dbReference type="AlphaFoldDB" id="A0A0M1LW11"/>
<dbReference type="RefSeq" id="WP_017826862.1">
    <property type="nucleotide sequence ID" value="NZ_JACBBU010000004.1"/>
</dbReference>
<feature type="domain" description="Methyl-accepting transducer" evidence="5">
    <location>
        <begin position="397"/>
        <end position="655"/>
    </location>
</feature>
<dbReference type="InterPro" id="IPR029151">
    <property type="entry name" value="Sensor-like_sf"/>
</dbReference>
<dbReference type="Proteomes" id="UP000476820">
    <property type="component" value="Unassembled WGS sequence"/>
</dbReference>
<dbReference type="InterPro" id="IPR004089">
    <property type="entry name" value="MCPsignal_dom"/>
</dbReference>
<feature type="transmembrane region" description="Helical" evidence="4">
    <location>
        <begin position="301"/>
        <end position="322"/>
    </location>
</feature>
<feature type="domain" description="HAMP" evidence="6">
    <location>
        <begin position="325"/>
        <end position="378"/>
    </location>
</feature>
<evidence type="ECO:0000313" key="10">
    <source>
        <dbReference type="Proteomes" id="UP000476820"/>
    </source>
</evidence>
<dbReference type="Pfam" id="PF00672">
    <property type="entry name" value="HAMP"/>
    <property type="match status" value="1"/>
</dbReference>
<comment type="caution">
    <text evidence="7">The sequence shown here is derived from an EMBL/GenBank/DDBJ whole genome shotgun (WGS) entry which is preliminary data.</text>
</comment>
<dbReference type="SUPFAM" id="SSF103190">
    <property type="entry name" value="Sensory domain-like"/>
    <property type="match status" value="1"/>
</dbReference>
<dbReference type="Gene3D" id="1.10.8.500">
    <property type="entry name" value="HAMP domain in histidine kinase"/>
    <property type="match status" value="1"/>
</dbReference>
<proteinExistence type="inferred from homology"/>
<dbReference type="GO" id="GO:0007165">
    <property type="term" value="P:signal transduction"/>
    <property type="evidence" value="ECO:0007669"/>
    <property type="project" value="UniProtKB-KW"/>
</dbReference>
<dbReference type="Gene3D" id="1.10.287.950">
    <property type="entry name" value="Methyl-accepting chemotaxis protein"/>
    <property type="match status" value="1"/>
</dbReference>
<evidence type="ECO:0000313" key="7">
    <source>
        <dbReference type="EMBL" id="NFF87483.1"/>
    </source>
</evidence>
<dbReference type="PANTHER" id="PTHR32089:SF112">
    <property type="entry name" value="LYSOZYME-LIKE PROTEIN-RELATED"/>
    <property type="match status" value="1"/>
</dbReference>
<dbReference type="PANTHER" id="PTHR32089">
    <property type="entry name" value="METHYL-ACCEPTING CHEMOTAXIS PROTEIN MCPB"/>
    <property type="match status" value="1"/>
</dbReference>
<comment type="similarity">
    <text evidence="2">Belongs to the methyl-accepting chemotaxis (MCP) protein family.</text>
</comment>
<dbReference type="Gene3D" id="3.30.450.20">
    <property type="entry name" value="PAS domain"/>
    <property type="match status" value="2"/>
</dbReference>
<dbReference type="PROSITE" id="PS50885">
    <property type="entry name" value="HAMP"/>
    <property type="match status" value="1"/>
</dbReference>
<keyword evidence="1 3" id="KW-0807">Transducer</keyword>
<evidence type="ECO:0000256" key="2">
    <source>
        <dbReference type="ARBA" id="ARBA00029447"/>
    </source>
</evidence>
<evidence type="ECO:0000256" key="3">
    <source>
        <dbReference type="PROSITE-ProRule" id="PRU00284"/>
    </source>
</evidence>
<evidence type="ECO:0000313" key="8">
    <source>
        <dbReference type="EMBL" id="NFN34472.1"/>
    </source>
</evidence>
<name>A0A0M1LW11_CLOBO</name>
<dbReference type="SMART" id="SM00283">
    <property type="entry name" value="MA"/>
    <property type="match status" value="1"/>
</dbReference>
<evidence type="ECO:0000256" key="4">
    <source>
        <dbReference type="SAM" id="Phobius"/>
    </source>
</evidence>
<evidence type="ECO:0000259" key="5">
    <source>
        <dbReference type="PROSITE" id="PS50111"/>
    </source>
</evidence>
<dbReference type="GO" id="GO:0016020">
    <property type="term" value="C:membrane"/>
    <property type="evidence" value="ECO:0007669"/>
    <property type="project" value="InterPro"/>
</dbReference>
<reference evidence="9 10" key="1">
    <citation type="submission" date="2019-04" db="EMBL/GenBank/DDBJ databases">
        <title>Genome sequencing of Clostridium botulinum Groups I-IV and Clostridium butyricum.</title>
        <authorList>
            <person name="Brunt J."/>
            <person name="Van Vliet A.H.M."/>
            <person name="Stringer S.C."/>
            <person name="Carter A.T."/>
            <person name="Peck M.W."/>
        </authorList>
    </citation>
    <scope>NUCLEOTIDE SEQUENCE [LARGE SCALE GENOMIC DNA]</scope>
    <source>
        <strain evidence="7 10">1605</strain>
        <strain evidence="8 9">CB-K-33E</strain>
    </source>
</reference>
<dbReference type="SUPFAM" id="SSF58104">
    <property type="entry name" value="Methyl-accepting chemotaxis protein (MCP) signaling domain"/>
    <property type="match status" value="1"/>
</dbReference>
<keyword evidence="4" id="KW-1133">Transmembrane helix</keyword>
<dbReference type="Pfam" id="PF00015">
    <property type="entry name" value="MCPsignal"/>
    <property type="match status" value="1"/>
</dbReference>
<dbReference type="OrthoDB" id="9760371at2"/>
<protein>
    <submittedName>
        <fullName evidence="7">Methyl-accepting chemotaxis protein</fullName>
    </submittedName>
</protein>
<organism evidence="7 10">
    <name type="scientific">Clostridium botulinum</name>
    <dbReference type="NCBI Taxonomy" id="1491"/>
    <lineage>
        <taxon>Bacteria</taxon>
        <taxon>Bacillati</taxon>
        <taxon>Bacillota</taxon>
        <taxon>Clostridia</taxon>
        <taxon>Eubacteriales</taxon>
        <taxon>Clostridiaceae</taxon>
        <taxon>Clostridium</taxon>
    </lineage>
</organism>
<dbReference type="EMBL" id="SWVK01000005">
    <property type="protein sequence ID" value="NFN34472.1"/>
    <property type="molecule type" value="Genomic_DNA"/>
</dbReference>
<dbReference type="CDD" id="cd12912">
    <property type="entry name" value="PDC2_MCP_like"/>
    <property type="match status" value="1"/>
</dbReference>
<accession>A0A0M1LW11</accession>
<dbReference type="Pfam" id="PF22673">
    <property type="entry name" value="MCP-like_PDC_1"/>
    <property type="match status" value="1"/>
</dbReference>
<dbReference type="PROSITE" id="PS50111">
    <property type="entry name" value="CHEMOTAXIS_TRANSDUC_2"/>
    <property type="match status" value="1"/>
</dbReference>
<dbReference type="InterPro" id="IPR003660">
    <property type="entry name" value="HAMP_dom"/>
</dbReference>
<sequence>MRFKKISTRMLTILLFVTILSMVLLSGISYKSSKNIIDKQVEENMQAELSSTVNAINLKMQEISSMSSQLALNVGSTYKTTYLSQYEEMIGKVIFKSDLVLGAGIWFEPYVYDASKEYVGPYIHKNDDKALVTYDYSNAEYNYFNYDWYKNAKNNNKETVFSDLYYDETLNTIMSTCATPIYDSNDNFIGVISVDMEIPSIQDLINNFKIGENGKALLINNDGKYITNIDDKKIMETKINEDENKSLSEFGNVLLNNTNGKSEFSIDDTKYESYYTTVEPFGWKLFIQIPMSELNKPINELMSKLIVVGILAIILTTLAIIWQVRYLTKTIKKVNDLASNLSNGDFSINELEVISEDELGQMSNSLNKMLSENKNMIQEISDDANKVNSITENLNKSTESLVENYKVIKDSVKNISESMLNSSATTEEVNASVEEVNSSISLLSQETIKSHDMAKDIKVRAYNIEKMSNDSYNKATSLSEVHETNLKQSIENAKIVENIGAMAKAISDIAEQVNLLSLNASIEAARAGEQGKGFAVVASEIGNLATQTSDTVKEIIETISKVQEAFNKLTNDSMQMLLFIKDTVTPDYKEFVGIANQYDKDANAIEDISIKISEMTNNIEYITHEVGDAIQNIAEASQDTASNSGEIVSSIELVSQLVDEISTIVENETEVSDNLNSMVKKFTL</sequence>
<dbReference type="EMBL" id="SWOV01000012">
    <property type="protein sequence ID" value="NFF87483.1"/>
    <property type="molecule type" value="Genomic_DNA"/>
</dbReference>
<evidence type="ECO:0000259" key="6">
    <source>
        <dbReference type="PROSITE" id="PS50885"/>
    </source>
</evidence>
<dbReference type="Proteomes" id="UP000473681">
    <property type="component" value="Unassembled WGS sequence"/>
</dbReference>